<sequence>MSSKKIILMKDDGADENFNSAVTAFREKFEIEKLWLDASISNEIEEFAIEIDKQVKLYQGATFIAGLENLNESQIAQAYNKQDNFYKFTVSTSNALKNKLESQLRSYLSPEKST</sequence>
<dbReference type="AlphaFoldDB" id="Q5VJ12"/>
<protein>
    <submittedName>
        <fullName evidence="1">Uncharacterized protein</fullName>
    </submittedName>
</protein>
<accession>Q5VJ12</accession>
<proteinExistence type="predicted"/>
<evidence type="ECO:0000313" key="1">
    <source>
        <dbReference type="EMBL" id="AAS46717.1"/>
    </source>
</evidence>
<reference evidence="1" key="1">
    <citation type="journal article" date="2005" name="Appl. Environ. Microbiol.">
        <title>Identification and characterization of putative virulence genes and gene clusters in Aeromonas hydrophila PPD134/91.</title>
        <authorList>
            <person name="Yu H.B."/>
            <person name="Zhang Y.L."/>
            <person name="Lau Y.L."/>
            <person name="Yao F."/>
            <person name="Vilches S."/>
            <person name="Merino S."/>
            <person name="Tomas J.M."/>
            <person name="Howard S.P."/>
            <person name="Leung K.Y."/>
        </authorList>
    </citation>
    <scope>NUCLEOTIDE SEQUENCE</scope>
    <source>
        <strain evidence="1">PPD134/91</strain>
    </source>
</reference>
<dbReference type="EMBL" id="AY442269">
    <property type="protein sequence ID" value="AAS46717.1"/>
    <property type="molecule type" value="Genomic_DNA"/>
</dbReference>
<organism evidence="1">
    <name type="scientific">Aeromonas hydrophila</name>
    <dbReference type="NCBI Taxonomy" id="644"/>
    <lineage>
        <taxon>Bacteria</taxon>
        <taxon>Pseudomonadati</taxon>
        <taxon>Pseudomonadota</taxon>
        <taxon>Gammaproteobacteria</taxon>
        <taxon>Aeromonadales</taxon>
        <taxon>Aeromonadaceae</taxon>
        <taxon>Aeromonas</taxon>
    </lineage>
</organism>
<name>Q5VJ12_AERHY</name>